<dbReference type="PaxDb" id="3880-AES88264"/>
<dbReference type="InterPro" id="IPR045026">
    <property type="entry name" value="LIMYB"/>
</dbReference>
<dbReference type="EnsemblPlants" id="AES88264">
    <property type="protein sequence ID" value="AES88264"/>
    <property type="gene ID" value="MTR_4g051480"/>
</dbReference>
<accession>A0A0C3WW96</accession>
<dbReference type="SUPFAM" id="SSF52047">
    <property type="entry name" value="RNI-like"/>
    <property type="match status" value="1"/>
</dbReference>
<proteinExistence type="predicted"/>
<dbReference type="OrthoDB" id="686198at2759"/>
<dbReference type="CDD" id="cd22160">
    <property type="entry name" value="F-box_AtFBL13-like"/>
    <property type="match status" value="1"/>
</dbReference>
<organism evidence="4 6">
    <name type="scientific">Medicago truncatula</name>
    <name type="common">Barrel medic</name>
    <name type="synonym">Medicago tribuloides</name>
    <dbReference type="NCBI Taxonomy" id="3880"/>
    <lineage>
        <taxon>Eukaryota</taxon>
        <taxon>Viridiplantae</taxon>
        <taxon>Streptophyta</taxon>
        <taxon>Embryophyta</taxon>
        <taxon>Tracheophyta</taxon>
        <taxon>Spermatophyta</taxon>
        <taxon>Magnoliopsida</taxon>
        <taxon>eudicotyledons</taxon>
        <taxon>Gunneridae</taxon>
        <taxon>Pentapetalae</taxon>
        <taxon>rosids</taxon>
        <taxon>fabids</taxon>
        <taxon>Fabales</taxon>
        <taxon>Fabaceae</taxon>
        <taxon>Papilionoideae</taxon>
        <taxon>50 kb inversion clade</taxon>
        <taxon>NPAAA clade</taxon>
        <taxon>Hologalegina</taxon>
        <taxon>IRL clade</taxon>
        <taxon>Trifolieae</taxon>
        <taxon>Medicago</taxon>
    </lineage>
</organism>
<dbReference type="EMBL" id="CM001220">
    <property type="protein sequence ID" value="AES88264.2"/>
    <property type="molecule type" value="Genomic_DNA"/>
</dbReference>
<keyword evidence="6" id="KW-1185">Reference proteome</keyword>
<dbReference type="HOGENOM" id="CLU_342694_0_0_1"/>
<dbReference type="Pfam" id="PF00646">
    <property type="entry name" value="F-box"/>
    <property type="match status" value="1"/>
</dbReference>
<dbReference type="Gene3D" id="3.80.10.10">
    <property type="entry name" value="Ribonuclease Inhibitor"/>
    <property type="match status" value="1"/>
</dbReference>
<dbReference type="PANTHER" id="PTHR47584:SF14">
    <property type="entry name" value="L10-INTERACTING MYB DOMAIN-CONTAINING PROTEIN-LIKE"/>
    <property type="match status" value="1"/>
</dbReference>
<keyword evidence="4" id="KW-0238">DNA-binding</keyword>
<evidence type="ECO:0000313" key="5">
    <source>
        <dbReference type="EnsemblPlants" id="AES88264"/>
    </source>
</evidence>
<evidence type="ECO:0000259" key="3">
    <source>
        <dbReference type="Pfam" id="PF12776"/>
    </source>
</evidence>
<dbReference type="AlphaFoldDB" id="G7JH68"/>
<evidence type="ECO:0000259" key="2">
    <source>
        <dbReference type="Pfam" id="PF00646"/>
    </source>
</evidence>
<dbReference type="PANTHER" id="PTHR47584">
    <property type="match status" value="1"/>
</dbReference>
<reference evidence="4 6" key="1">
    <citation type="journal article" date="2011" name="Nature">
        <title>The Medicago genome provides insight into the evolution of rhizobial symbioses.</title>
        <authorList>
            <person name="Young N.D."/>
            <person name="Debelle F."/>
            <person name="Oldroyd G.E."/>
            <person name="Geurts R."/>
            <person name="Cannon S.B."/>
            <person name="Udvardi M.K."/>
            <person name="Benedito V.A."/>
            <person name="Mayer K.F."/>
            <person name="Gouzy J."/>
            <person name="Schoof H."/>
            <person name="Van de Peer Y."/>
            <person name="Proost S."/>
            <person name="Cook D.R."/>
            <person name="Meyers B.C."/>
            <person name="Spannagl M."/>
            <person name="Cheung F."/>
            <person name="De Mita S."/>
            <person name="Krishnakumar V."/>
            <person name="Gundlach H."/>
            <person name="Zhou S."/>
            <person name="Mudge J."/>
            <person name="Bharti A.K."/>
            <person name="Murray J.D."/>
            <person name="Naoumkina M.A."/>
            <person name="Rosen B."/>
            <person name="Silverstein K.A."/>
            <person name="Tang H."/>
            <person name="Rombauts S."/>
            <person name="Zhao P.X."/>
            <person name="Zhou P."/>
            <person name="Barbe V."/>
            <person name="Bardou P."/>
            <person name="Bechner M."/>
            <person name="Bellec A."/>
            <person name="Berger A."/>
            <person name="Berges H."/>
            <person name="Bidwell S."/>
            <person name="Bisseling T."/>
            <person name="Choisne N."/>
            <person name="Couloux A."/>
            <person name="Denny R."/>
            <person name="Deshpande S."/>
            <person name="Dai X."/>
            <person name="Doyle J.J."/>
            <person name="Dudez A.M."/>
            <person name="Farmer A.D."/>
            <person name="Fouteau S."/>
            <person name="Franken C."/>
            <person name="Gibelin C."/>
            <person name="Gish J."/>
            <person name="Goldstein S."/>
            <person name="Gonzalez A.J."/>
            <person name="Green P.J."/>
            <person name="Hallab A."/>
            <person name="Hartog M."/>
            <person name="Hua A."/>
            <person name="Humphray S.J."/>
            <person name="Jeong D.H."/>
            <person name="Jing Y."/>
            <person name="Jocker A."/>
            <person name="Kenton S.M."/>
            <person name="Kim D.J."/>
            <person name="Klee K."/>
            <person name="Lai H."/>
            <person name="Lang C."/>
            <person name="Lin S."/>
            <person name="Macmil S.L."/>
            <person name="Magdelenat G."/>
            <person name="Matthews L."/>
            <person name="McCorrison J."/>
            <person name="Monaghan E.L."/>
            <person name="Mun J.H."/>
            <person name="Najar F.Z."/>
            <person name="Nicholson C."/>
            <person name="Noirot C."/>
            <person name="O'Bleness M."/>
            <person name="Paule C.R."/>
            <person name="Poulain J."/>
            <person name="Prion F."/>
            <person name="Qin B."/>
            <person name="Qu C."/>
            <person name="Retzel E.F."/>
            <person name="Riddle C."/>
            <person name="Sallet E."/>
            <person name="Samain S."/>
            <person name="Samson N."/>
            <person name="Sanders I."/>
            <person name="Saurat O."/>
            <person name="Scarpelli C."/>
            <person name="Schiex T."/>
            <person name="Segurens B."/>
            <person name="Severin A.J."/>
            <person name="Sherrier D.J."/>
            <person name="Shi R."/>
            <person name="Sims S."/>
            <person name="Singer S.R."/>
            <person name="Sinharoy S."/>
            <person name="Sterck L."/>
            <person name="Viollet A."/>
            <person name="Wang B.B."/>
            <person name="Wang K."/>
            <person name="Wang M."/>
            <person name="Wang X."/>
            <person name="Warfsmann J."/>
            <person name="Weissenbach J."/>
            <person name="White D.D."/>
            <person name="White J.D."/>
            <person name="Wiley G.B."/>
            <person name="Wincker P."/>
            <person name="Xing Y."/>
            <person name="Yang L."/>
            <person name="Yao Z."/>
            <person name="Ying F."/>
            <person name="Zhai J."/>
            <person name="Zhou L."/>
            <person name="Zuber A."/>
            <person name="Denarie J."/>
            <person name="Dixon R.A."/>
            <person name="May G.D."/>
            <person name="Schwartz D.C."/>
            <person name="Rogers J."/>
            <person name="Quetier F."/>
            <person name="Town C.D."/>
            <person name="Roe B.A."/>
        </authorList>
    </citation>
    <scope>NUCLEOTIDE SEQUENCE [LARGE SCALE GENOMIC DNA]</scope>
    <source>
        <strain evidence="4">A17</strain>
        <strain evidence="5 6">cv. Jemalong A17</strain>
    </source>
</reference>
<accession>G7JH68</accession>
<sequence length="845" mass="94483">MSKSVDEVMIPPDKRVRRDNEENQDRLTDLPDCVILHILSFLKSKFVVQTSILSTRWKHLWKRIPTLMLHSSDFSTKKLFSVFVSQILANRDRSTALHSLDLERHGKIETYLLKMILKYICSHNTHIQQLGIHVTADGCPILSCVSKCRTLTSLKLIVDHRRSGNQTETLFPKSLNLPLLTNLDLSHFSFCGGENGCAEPFSAFPKLNSLVISGCKVKDAQILSISSETLVNFAMHYCSSRIAKIELSVPSLCTFTFSGMLVQKICGSSLFSVKKININPFVSLAPEDYALALEDYSLVLLSWLQDLANVESLAVTSTTLQILSFVPDLLEVKFTSLCNLKSLEVQLVPVYYRLFIDLMEENMLNKAATKSPEEAAKLNKAFNAGLQPPPIPDGIVDFLRQNSPSTTVNINTTYMRNFNIKQVEESIKGAKMTSYHSQFSASAPSSVAPASAESAPAPATAPSSSAPPNLHPCFSEKVEESVKGVKNTSCHSQFATPATSSSAPVSTAPASAAPLNLHLCCAVTVEESIQGVKNTRYRLQFDAPASSSAAPLNLHLCCTEKMTTNVDNCDSTLWPELVTKAFIEIMVDEVTKENMQNGVFHTGTWTSMTAKLNSTTNCSYSEEQLKAKMHSLRSMFHEFYSLLQNTEFGWNAETNIVTASEEVWQNYLKTHDKASQFQNKGCDHYKLLEIIFNKNNETEVLHHSFTQDQPNTDKENELNNQYFNTRSANIVCVDDDSSNNDIQEVGRITCNEKQKIEVKEHIFRKESTTHQIGEALVERGKIVEASSSHVTKDCSLTKCVVALEEIEDISDDIYGKALEKFKDPDWREMFIAMSKDRKCGWLYRL</sequence>
<dbReference type="InterPro" id="IPR024752">
    <property type="entry name" value="Myb/SANT-like_dom"/>
</dbReference>
<gene>
    <name evidence="4" type="ordered locus">MTR_4g051480</name>
</gene>
<feature type="domain" description="F-box" evidence="2">
    <location>
        <begin position="27"/>
        <end position="63"/>
    </location>
</feature>
<feature type="domain" description="Myb/SANT-like" evidence="3">
    <location>
        <begin position="574"/>
        <end position="667"/>
    </location>
</feature>
<dbReference type="GO" id="GO:0003677">
    <property type="term" value="F:DNA binding"/>
    <property type="evidence" value="ECO:0007669"/>
    <property type="project" value="UniProtKB-KW"/>
</dbReference>
<dbReference type="Proteomes" id="UP000002051">
    <property type="component" value="Chromosome 4"/>
</dbReference>
<feature type="region of interest" description="Disordered" evidence="1">
    <location>
        <begin position="448"/>
        <end position="472"/>
    </location>
</feature>
<dbReference type="Gene3D" id="1.20.1280.50">
    <property type="match status" value="1"/>
</dbReference>
<feature type="region of interest" description="Disordered" evidence="1">
    <location>
        <begin position="1"/>
        <end position="23"/>
    </location>
</feature>
<dbReference type="InterPro" id="IPR036047">
    <property type="entry name" value="F-box-like_dom_sf"/>
</dbReference>
<dbReference type="eggNOG" id="ENOG502S57T">
    <property type="taxonomic scope" value="Eukaryota"/>
</dbReference>
<dbReference type="SUPFAM" id="SSF81383">
    <property type="entry name" value="F-box domain"/>
    <property type="match status" value="1"/>
</dbReference>
<reference evidence="5" key="3">
    <citation type="submission" date="2015-04" db="UniProtKB">
        <authorList>
            <consortium name="EnsemblPlants"/>
        </authorList>
    </citation>
    <scope>IDENTIFICATION</scope>
    <source>
        <strain evidence="5">cv. Jemalong A17</strain>
    </source>
</reference>
<reference evidence="4 6" key="2">
    <citation type="journal article" date="2014" name="BMC Genomics">
        <title>An improved genome release (version Mt4.0) for the model legume Medicago truncatula.</title>
        <authorList>
            <person name="Tang H."/>
            <person name="Krishnakumar V."/>
            <person name="Bidwell S."/>
            <person name="Rosen B."/>
            <person name="Chan A."/>
            <person name="Zhou S."/>
            <person name="Gentzbittel L."/>
            <person name="Childs K.L."/>
            <person name="Yandell M."/>
            <person name="Gundlach H."/>
            <person name="Mayer K.F."/>
            <person name="Schwartz D.C."/>
            <person name="Town C.D."/>
        </authorList>
    </citation>
    <scope>GENOME REANNOTATION</scope>
    <source>
        <strain evidence="5 6">cv. Jemalong A17</strain>
    </source>
</reference>
<evidence type="ECO:0000313" key="6">
    <source>
        <dbReference type="Proteomes" id="UP000002051"/>
    </source>
</evidence>
<dbReference type="InterPro" id="IPR001810">
    <property type="entry name" value="F-box_dom"/>
</dbReference>
<name>G7JH68_MEDTR</name>
<feature type="compositionally biased region" description="Low complexity" evidence="1">
    <location>
        <begin position="448"/>
        <end position="468"/>
    </location>
</feature>
<dbReference type="Pfam" id="PF12776">
    <property type="entry name" value="Myb_DNA-bind_3"/>
    <property type="match status" value="1"/>
</dbReference>
<dbReference type="InterPro" id="IPR053781">
    <property type="entry name" value="F-box_AtFBL13-like"/>
</dbReference>
<dbReference type="InterPro" id="IPR032675">
    <property type="entry name" value="LRR_dom_sf"/>
</dbReference>
<evidence type="ECO:0000256" key="1">
    <source>
        <dbReference type="SAM" id="MobiDB-lite"/>
    </source>
</evidence>
<protein>
    <submittedName>
        <fullName evidence="4">Myb/SANT-like DNA-binding domain protein</fullName>
    </submittedName>
</protein>
<evidence type="ECO:0000313" key="4">
    <source>
        <dbReference type="EMBL" id="AES88264.2"/>
    </source>
</evidence>